<reference evidence="1" key="1">
    <citation type="journal article" name="BMC Genomics">
        <title>Long-read sequencing and de novo genome assembly of marine medaka (Oryzias melastigma).</title>
        <authorList>
            <person name="Liang P."/>
            <person name="Saqib H.S.A."/>
            <person name="Ni X."/>
            <person name="Shen Y."/>
        </authorList>
    </citation>
    <scope>NUCLEOTIDE SEQUENCE</scope>
    <source>
        <strain evidence="1">Bigg-433</strain>
    </source>
</reference>
<proteinExistence type="predicted"/>
<dbReference type="AlphaFoldDB" id="A0A834BLF7"/>
<accession>A0A834BLF7</accession>
<comment type="caution">
    <text evidence="1">The sequence shown here is derived from an EMBL/GenBank/DDBJ whole genome shotgun (WGS) entry which is preliminary data.</text>
</comment>
<dbReference type="EMBL" id="WKFB01001022">
    <property type="protein sequence ID" value="KAF6715882.1"/>
    <property type="molecule type" value="Genomic_DNA"/>
</dbReference>
<name>A0A834BLF7_ORYME</name>
<organism evidence="1 2">
    <name type="scientific">Oryzias melastigma</name>
    <name type="common">Marine medaka</name>
    <dbReference type="NCBI Taxonomy" id="30732"/>
    <lineage>
        <taxon>Eukaryota</taxon>
        <taxon>Metazoa</taxon>
        <taxon>Chordata</taxon>
        <taxon>Craniata</taxon>
        <taxon>Vertebrata</taxon>
        <taxon>Euteleostomi</taxon>
        <taxon>Actinopterygii</taxon>
        <taxon>Neopterygii</taxon>
        <taxon>Teleostei</taxon>
        <taxon>Neoteleostei</taxon>
        <taxon>Acanthomorphata</taxon>
        <taxon>Ovalentaria</taxon>
        <taxon>Atherinomorphae</taxon>
        <taxon>Beloniformes</taxon>
        <taxon>Adrianichthyidae</taxon>
        <taxon>Oryziinae</taxon>
        <taxon>Oryzias</taxon>
    </lineage>
</organism>
<evidence type="ECO:0000313" key="2">
    <source>
        <dbReference type="Proteomes" id="UP000646548"/>
    </source>
</evidence>
<sequence>METLKWIKETLKPRSLGFSSSDERWTPLSGLRKWNGSPALSEELLLSQLCEALPTRPAVKQMQRPGGLRLKRFRSSQTVEPQKVTVALDHNTSHGSPSWWCTI</sequence>
<protein>
    <submittedName>
        <fullName evidence="1">Uncharacterized protein</fullName>
    </submittedName>
</protein>
<dbReference type="Proteomes" id="UP000646548">
    <property type="component" value="Unassembled WGS sequence"/>
</dbReference>
<gene>
    <name evidence="1" type="ORF">FQA47_008866</name>
</gene>
<evidence type="ECO:0000313" key="1">
    <source>
        <dbReference type="EMBL" id="KAF6715882.1"/>
    </source>
</evidence>